<reference evidence="2 3" key="1">
    <citation type="submission" date="2024-12" db="EMBL/GenBank/DDBJ databases">
        <title>The unique morphological basis and parallel evolutionary history of personate flowers in Penstemon.</title>
        <authorList>
            <person name="Depatie T.H."/>
            <person name="Wessinger C.A."/>
        </authorList>
    </citation>
    <scope>NUCLEOTIDE SEQUENCE [LARGE SCALE GENOMIC DNA]</scope>
    <source>
        <strain evidence="2">WTNN_2</strain>
        <tissue evidence="2">Leaf</tissue>
    </source>
</reference>
<sequence>MKEKQDMITETIHTYIYLKLNNQFNNYCMYPHRTRIKALTDSKSIETPGVAPLYIPTKVSIKNSASASASASATARYSWINVSRISFLVLRTLFIAASKPLNLFIQPSQGMNSPILKLTSMLTPSFIMSATFLPCSISLIFFPNVDR</sequence>
<feature type="transmembrane region" description="Helical" evidence="1">
    <location>
        <begin position="125"/>
        <end position="145"/>
    </location>
</feature>
<keyword evidence="1" id="KW-0812">Transmembrane</keyword>
<feature type="transmembrane region" description="Helical" evidence="1">
    <location>
        <begin position="85"/>
        <end position="105"/>
    </location>
</feature>
<dbReference type="EMBL" id="JBJXBP010000001">
    <property type="protein sequence ID" value="KAL3850404.1"/>
    <property type="molecule type" value="Genomic_DNA"/>
</dbReference>
<accession>A0ABD3ULM3</accession>
<protein>
    <submittedName>
        <fullName evidence="2">Uncharacterized protein</fullName>
    </submittedName>
</protein>
<organism evidence="2 3">
    <name type="scientific">Penstemon smallii</name>
    <dbReference type="NCBI Taxonomy" id="265156"/>
    <lineage>
        <taxon>Eukaryota</taxon>
        <taxon>Viridiplantae</taxon>
        <taxon>Streptophyta</taxon>
        <taxon>Embryophyta</taxon>
        <taxon>Tracheophyta</taxon>
        <taxon>Spermatophyta</taxon>
        <taxon>Magnoliopsida</taxon>
        <taxon>eudicotyledons</taxon>
        <taxon>Gunneridae</taxon>
        <taxon>Pentapetalae</taxon>
        <taxon>asterids</taxon>
        <taxon>lamiids</taxon>
        <taxon>Lamiales</taxon>
        <taxon>Plantaginaceae</taxon>
        <taxon>Cheloneae</taxon>
        <taxon>Penstemon</taxon>
    </lineage>
</organism>
<keyword evidence="1" id="KW-1133">Transmembrane helix</keyword>
<evidence type="ECO:0000313" key="2">
    <source>
        <dbReference type="EMBL" id="KAL3850404.1"/>
    </source>
</evidence>
<dbReference type="Proteomes" id="UP001634393">
    <property type="component" value="Unassembled WGS sequence"/>
</dbReference>
<dbReference type="AlphaFoldDB" id="A0ABD3ULM3"/>
<proteinExistence type="predicted"/>
<evidence type="ECO:0000313" key="3">
    <source>
        <dbReference type="Proteomes" id="UP001634393"/>
    </source>
</evidence>
<comment type="caution">
    <text evidence="2">The sequence shown here is derived from an EMBL/GenBank/DDBJ whole genome shotgun (WGS) entry which is preliminary data.</text>
</comment>
<evidence type="ECO:0000256" key="1">
    <source>
        <dbReference type="SAM" id="Phobius"/>
    </source>
</evidence>
<gene>
    <name evidence="2" type="ORF">ACJIZ3_012286</name>
</gene>
<name>A0ABD3ULM3_9LAMI</name>
<keyword evidence="1" id="KW-0472">Membrane</keyword>
<keyword evidence="3" id="KW-1185">Reference proteome</keyword>